<evidence type="ECO:0000313" key="3">
    <source>
        <dbReference type="EMBL" id="SFS73778.1"/>
    </source>
</evidence>
<feature type="chain" id="PRO_5039053928" evidence="2">
    <location>
        <begin position="22"/>
        <end position="627"/>
    </location>
</feature>
<dbReference type="Gene3D" id="2.120.10.70">
    <property type="entry name" value="Fucose-specific lectin"/>
    <property type="match status" value="1"/>
</dbReference>
<keyword evidence="4" id="KW-1185">Reference proteome</keyword>
<dbReference type="GO" id="GO:0016811">
    <property type="term" value="F:hydrolase activity, acting on carbon-nitrogen (but not peptide) bonds, in linear amides"/>
    <property type="evidence" value="ECO:0007669"/>
    <property type="project" value="TreeGrafter"/>
</dbReference>
<dbReference type="InterPro" id="IPR003737">
    <property type="entry name" value="GlcNAc_PI_deacetylase-related"/>
</dbReference>
<evidence type="ECO:0000256" key="2">
    <source>
        <dbReference type="SAM" id="SignalP"/>
    </source>
</evidence>
<dbReference type="PROSITE" id="PS51257">
    <property type="entry name" value="PROKAR_LIPOPROTEIN"/>
    <property type="match status" value="1"/>
</dbReference>
<dbReference type="PANTHER" id="PTHR12993">
    <property type="entry name" value="N-ACETYLGLUCOSAMINYL-PHOSPHATIDYLINOSITOL DE-N-ACETYLASE-RELATED"/>
    <property type="match status" value="1"/>
</dbReference>
<dbReference type="GO" id="GO:0016137">
    <property type="term" value="P:glycoside metabolic process"/>
    <property type="evidence" value="ECO:0007669"/>
    <property type="project" value="UniProtKB-ARBA"/>
</dbReference>
<dbReference type="Proteomes" id="UP000198852">
    <property type="component" value="Unassembled WGS sequence"/>
</dbReference>
<evidence type="ECO:0000256" key="1">
    <source>
        <dbReference type="ARBA" id="ARBA00022833"/>
    </source>
</evidence>
<dbReference type="STRING" id="95161.SAMN05660874_03026"/>
<gene>
    <name evidence="3" type="ORF">SAMN05660874_03026</name>
</gene>
<accession>A0A1I6SAK7</accession>
<dbReference type="RefSeq" id="WP_093417845.1">
    <property type="nucleotide sequence ID" value="NZ_FOZX01000004.1"/>
</dbReference>
<reference evidence="4" key="1">
    <citation type="submission" date="2016-10" db="EMBL/GenBank/DDBJ databases">
        <authorList>
            <person name="Varghese N."/>
            <person name="Submissions S."/>
        </authorList>
    </citation>
    <scope>NUCLEOTIDE SEQUENCE [LARGE SCALE GENOMIC DNA]</scope>
    <source>
        <strain evidence="4">DSM 44771</strain>
    </source>
</reference>
<dbReference type="Pfam" id="PF02585">
    <property type="entry name" value="PIG-L"/>
    <property type="match status" value="1"/>
</dbReference>
<dbReference type="SUPFAM" id="SSF89372">
    <property type="entry name" value="Fucose-specific lectin"/>
    <property type="match status" value="2"/>
</dbReference>
<sequence>MSRLIAFGIGVALLIAAACQAPQQRGAEPPPPVPRAHFAQVVAHPDDDLLFMNPDLAEGLRRGVPTTGIYLTAGEADVPDKPGYSAGRQEGSRAAYAQMARKPNDWVRGTIPLGHGRLAQVDALRADPEVRLVFLNLPEDANSGQGRHVLTRLRDDPALTVTTTAPAGAAVPQSQVFDRRAVVEALTALFDAFQPTVIRLQDDQPDARYQPNWVGVHDHPDHVAGAALAREAATAHRPRASSPMVLHYRDYNVADTPSPLAEADKVTTREAFAAYAPHDPLAQGGIYRTWSDNSAYRLPQSGRWAARSGDGSVQAFSVRAHGLARWTRSPQGVWRGPDLLPVPEPIRSRASLLARRAGPPVLVAQNRPGSRVLLLGPGDRWRPVDAPAASDPSQTGPPAAVVDSEDRVVLAVKNSTGGVSFRRETDGRWSDLGGTDVQDVALAAGKDGAAHVFATTRQHVLHWEVSREGGATVERVPIGGARPAGAPVADRAADGSVRLLVRTDRGELVERSLTAQGWHETTSSPAPGGIGDPSVVAPGPRGPVDLLRLARDAAGSVRVASGAGGPWAETGGELAAQPTAVVEPGGGITLLGVGVDGRLETNTGTAAPGGFRFAGWRPAVDRDRRAD</sequence>
<feature type="signal peptide" evidence="2">
    <location>
        <begin position="1"/>
        <end position="21"/>
    </location>
</feature>
<name>A0A1I6SAK7_9PSEU</name>
<protein>
    <submittedName>
        <fullName evidence="3">GlcNAc-PI de-N-acetylase</fullName>
    </submittedName>
</protein>
<proteinExistence type="predicted"/>
<dbReference type="Gene3D" id="3.40.50.10320">
    <property type="entry name" value="LmbE-like"/>
    <property type="match status" value="1"/>
</dbReference>
<organism evidence="3 4">
    <name type="scientific">Saccharopolyspora flava</name>
    <dbReference type="NCBI Taxonomy" id="95161"/>
    <lineage>
        <taxon>Bacteria</taxon>
        <taxon>Bacillati</taxon>
        <taxon>Actinomycetota</taxon>
        <taxon>Actinomycetes</taxon>
        <taxon>Pseudonocardiales</taxon>
        <taxon>Pseudonocardiaceae</taxon>
        <taxon>Saccharopolyspora</taxon>
    </lineage>
</organism>
<keyword evidence="2" id="KW-0732">Signal</keyword>
<dbReference type="SUPFAM" id="SSF102588">
    <property type="entry name" value="LmbE-like"/>
    <property type="match status" value="1"/>
</dbReference>
<dbReference type="InterPro" id="IPR024078">
    <property type="entry name" value="LmbE-like_dom_sf"/>
</dbReference>
<dbReference type="PANTHER" id="PTHR12993:SF11">
    <property type="entry name" value="N-ACETYLGLUCOSAMINYL-PHOSPHATIDYLINOSITOL DE-N-ACETYLASE"/>
    <property type="match status" value="1"/>
</dbReference>
<keyword evidence="1" id="KW-0862">Zinc</keyword>
<evidence type="ECO:0000313" key="4">
    <source>
        <dbReference type="Proteomes" id="UP000198852"/>
    </source>
</evidence>
<dbReference type="AlphaFoldDB" id="A0A1I6SAK7"/>
<dbReference type="EMBL" id="FOZX01000004">
    <property type="protein sequence ID" value="SFS73778.1"/>
    <property type="molecule type" value="Genomic_DNA"/>
</dbReference>